<dbReference type="EnsemblMetazoa" id="AALFPA23_019944.R29370">
    <property type="protein sequence ID" value="AALFPA23_019944.P29370"/>
    <property type="gene ID" value="AALFPA23_019944"/>
</dbReference>
<name>A0ABM1ZMM3_AEDAL</name>
<dbReference type="Pfam" id="PF01027">
    <property type="entry name" value="Bax1-I"/>
    <property type="match status" value="1"/>
</dbReference>
<dbReference type="GeneID" id="134291945"/>
<dbReference type="PANTHER" id="PTHR23291:SF32">
    <property type="entry name" value="BAX INHIBITOR 1"/>
    <property type="match status" value="1"/>
</dbReference>
<feature type="transmembrane region" description="Helical" evidence="6">
    <location>
        <begin position="168"/>
        <end position="187"/>
    </location>
</feature>
<feature type="transmembrane region" description="Helical" evidence="6">
    <location>
        <begin position="109"/>
        <end position="134"/>
    </location>
</feature>
<dbReference type="InterPro" id="IPR006214">
    <property type="entry name" value="Bax_inhibitor_1-related"/>
</dbReference>
<protein>
    <recommendedName>
        <fullName evidence="9">Bax-mediated apoptosis inhibitor tegt/bi-1</fullName>
    </recommendedName>
</protein>
<proteinExistence type="inferred from homology"/>
<accession>A0ABM1ZMM3</accession>
<comment type="similarity">
    <text evidence="2 6">Belongs to the BI1 family.</text>
</comment>
<evidence type="ECO:0000256" key="4">
    <source>
        <dbReference type="ARBA" id="ARBA00022989"/>
    </source>
</evidence>
<dbReference type="Proteomes" id="UP000069940">
    <property type="component" value="Unassembled WGS sequence"/>
</dbReference>
<evidence type="ECO:0000313" key="7">
    <source>
        <dbReference type="EnsemblMetazoa" id="AALFPA23_019944.P29370"/>
    </source>
</evidence>
<evidence type="ECO:0008006" key="9">
    <source>
        <dbReference type="Google" id="ProtNLM"/>
    </source>
</evidence>
<keyword evidence="5 6" id="KW-0472">Membrane</keyword>
<evidence type="ECO:0000256" key="6">
    <source>
        <dbReference type="RuleBase" id="RU004379"/>
    </source>
</evidence>
<keyword evidence="4 6" id="KW-1133">Transmembrane helix</keyword>
<keyword evidence="3 6" id="KW-0812">Transmembrane</keyword>
<feature type="transmembrane region" description="Helical" evidence="6">
    <location>
        <begin position="27"/>
        <end position="47"/>
    </location>
</feature>
<feature type="transmembrane region" description="Helical" evidence="6">
    <location>
        <begin position="141"/>
        <end position="162"/>
    </location>
</feature>
<sequence>MSSATANPFRSFKKVLSQNLEPDLRRYLFKVYSTMALTCAAAATGSIVHLTNLWTAGFLSIFLQISTMVTLVLTPKRKTNRRFRLALLLVIGALSGHTLGLLIEQVMVVNPAFVITALLGTVISFGWLSLSAILARRGSHLMLGGVLSSVTCALIAVAVGNLFYQSWIVHKLSLYLALALMCGFVLFDTQIIMEEYRAGVDDYVAHALRLFFNVEDIFRLLMEILLTKSEPRNSMRRNADQNDE</sequence>
<evidence type="ECO:0000256" key="1">
    <source>
        <dbReference type="ARBA" id="ARBA00004141"/>
    </source>
</evidence>
<feature type="transmembrane region" description="Helical" evidence="6">
    <location>
        <begin position="85"/>
        <end position="103"/>
    </location>
</feature>
<evidence type="ECO:0000256" key="2">
    <source>
        <dbReference type="ARBA" id="ARBA00010350"/>
    </source>
</evidence>
<organism evidence="7 8">
    <name type="scientific">Aedes albopictus</name>
    <name type="common">Asian tiger mosquito</name>
    <name type="synonym">Stegomyia albopicta</name>
    <dbReference type="NCBI Taxonomy" id="7160"/>
    <lineage>
        <taxon>Eukaryota</taxon>
        <taxon>Metazoa</taxon>
        <taxon>Ecdysozoa</taxon>
        <taxon>Arthropoda</taxon>
        <taxon>Hexapoda</taxon>
        <taxon>Insecta</taxon>
        <taxon>Pterygota</taxon>
        <taxon>Neoptera</taxon>
        <taxon>Endopterygota</taxon>
        <taxon>Diptera</taxon>
        <taxon>Nematocera</taxon>
        <taxon>Culicoidea</taxon>
        <taxon>Culicidae</taxon>
        <taxon>Culicinae</taxon>
        <taxon>Aedini</taxon>
        <taxon>Aedes</taxon>
        <taxon>Stegomyia</taxon>
    </lineage>
</organism>
<evidence type="ECO:0000256" key="3">
    <source>
        <dbReference type="ARBA" id="ARBA00022692"/>
    </source>
</evidence>
<evidence type="ECO:0000256" key="5">
    <source>
        <dbReference type="ARBA" id="ARBA00023136"/>
    </source>
</evidence>
<keyword evidence="8" id="KW-1185">Reference proteome</keyword>
<reference evidence="8" key="1">
    <citation type="journal article" date="2015" name="Proc. Natl. Acad. Sci. U.S.A.">
        <title>Genome sequence of the Asian Tiger mosquito, Aedes albopictus, reveals insights into its biology, genetics, and evolution.</title>
        <authorList>
            <person name="Chen X.G."/>
            <person name="Jiang X."/>
            <person name="Gu J."/>
            <person name="Xu M."/>
            <person name="Wu Y."/>
            <person name="Deng Y."/>
            <person name="Zhang C."/>
            <person name="Bonizzoni M."/>
            <person name="Dermauw W."/>
            <person name="Vontas J."/>
            <person name="Armbruster P."/>
            <person name="Huang X."/>
            <person name="Yang Y."/>
            <person name="Zhang H."/>
            <person name="He W."/>
            <person name="Peng H."/>
            <person name="Liu Y."/>
            <person name="Wu K."/>
            <person name="Chen J."/>
            <person name="Lirakis M."/>
            <person name="Topalis P."/>
            <person name="Van Leeuwen T."/>
            <person name="Hall A.B."/>
            <person name="Jiang X."/>
            <person name="Thorpe C."/>
            <person name="Mueller R.L."/>
            <person name="Sun C."/>
            <person name="Waterhouse R.M."/>
            <person name="Yan G."/>
            <person name="Tu Z.J."/>
            <person name="Fang X."/>
            <person name="James A.A."/>
        </authorList>
    </citation>
    <scope>NUCLEOTIDE SEQUENCE [LARGE SCALE GENOMIC DNA]</scope>
    <source>
        <strain evidence="8">Foshan</strain>
    </source>
</reference>
<dbReference type="RefSeq" id="XP_062716403.1">
    <property type="nucleotide sequence ID" value="XM_062860419.1"/>
</dbReference>
<comment type="subcellular location">
    <subcellularLocation>
        <location evidence="1">Membrane</location>
        <topology evidence="1">Multi-pass membrane protein</topology>
    </subcellularLocation>
</comment>
<reference evidence="7" key="2">
    <citation type="submission" date="2025-05" db="UniProtKB">
        <authorList>
            <consortium name="EnsemblMetazoa"/>
        </authorList>
    </citation>
    <scope>IDENTIFICATION</scope>
    <source>
        <strain evidence="7">Foshan</strain>
    </source>
</reference>
<dbReference type="PANTHER" id="PTHR23291">
    <property type="entry name" value="BAX INHIBITOR-RELATED"/>
    <property type="match status" value="1"/>
</dbReference>
<evidence type="ECO:0000313" key="8">
    <source>
        <dbReference type="Proteomes" id="UP000069940"/>
    </source>
</evidence>
<feature type="transmembrane region" description="Helical" evidence="6">
    <location>
        <begin position="53"/>
        <end position="73"/>
    </location>
</feature>